<proteinExistence type="predicted"/>
<keyword evidence="2" id="KW-0238">DNA-binding</keyword>
<dbReference type="InterPro" id="IPR000524">
    <property type="entry name" value="Tscrpt_reg_HTH_GntR"/>
</dbReference>
<dbReference type="Pfam" id="PF00392">
    <property type="entry name" value="GntR"/>
    <property type="match status" value="1"/>
</dbReference>
<dbReference type="KEGG" id="stp:Strop_2169"/>
<dbReference type="EMBL" id="CP000667">
    <property type="protein sequence ID" value="ABP54620.1"/>
    <property type="molecule type" value="Genomic_DNA"/>
</dbReference>
<dbReference type="InterPro" id="IPR036390">
    <property type="entry name" value="WH_DNA-bd_sf"/>
</dbReference>
<dbReference type="SMART" id="SM00866">
    <property type="entry name" value="UTRA"/>
    <property type="match status" value="1"/>
</dbReference>
<evidence type="ECO:0000256" key="2">
    <source>
        <dbReference type="ARBA" id="ARBA00023125"/>
    </source>
</evidence>
<dbReference type="Proteomes" id="UP000000235">
    <property type="component" value="Chromosome"/>
</dbReference>
<dbReference type="Pfam" id="PF07702">
    <property type="entry name" value="UTRA"/>
    <property type="match status" value="1"/>
</dbReference>
<dbReference type="SUPFAM" id="SSF64288">
    <property type="entry name" value="Chorismate lyase-like"/>
    <property type="match status" value="1"/>
</dbReference>
<evidence type="ECO:0000313" key="5">
    <source>
        <dbReference type="EMBL" id="ABP54620.1"/>
    </source>
</evidence>
<dbReference type="eggNOG" id="COG2188">
    <property type="taxonomic scope" value="Bacteria"/>
</dbReference>
<dbReference type="PANTHER" id="PTHR44846">
    <property type="entry name" value="MANNOSYL-D-GLYCERATE TRANSPORT/METABOLISM SYSTEM REPRESSOR MNGR-RELATED"/>
    <property type="match status" value="1"/>
</dbReference>
<dbReference type="CDD" id="cd07377">
    <property type="entry name" value="WHTH_GntR"/>
    <property type="match status" value="1"/>
</dbReference>
<name>A4X6X0_SALTO</name>
<keyword evidence="1" id="KW-0805">Transcription regulation</keyword>
<dbReference type="InterPro" id="IPR011663">
    <property type="entry name" value="UTRA"/>
</dbReference>
<dbReference type="PRINTS" id="PR00035">
    <property type="entry name" value="HTHGNTR"/>
</dbReference>
<dbReference type="GO" id="GO:0045892">
    <property type="term" value="P:negative regulation of DNA-templated transcription"/>
    <property type="evidence" value="ECO:0007669"/>
    <property type="project" value="TreeGrafter"/>
</dbReference>
<gene>
    <name evidence="5" type="ordered locus">Strop_2169</name>
</gene>
<evidence type="ECO:0000313" key="6">
    <source>
        <dbReference type="Proteomes" id="UP000000235"/>
    </source>
</evidence>
<dbReference type="InterPro" id="IPR036388">
    <property type="entry name" value="WH-like_DNA-bd_sf"/>
</dbReference>
<dbReference type="STRING" id="369723.Strop_2169"/>
<dbReference type="AlphaFoldDB" id="A4X6X0"/>
<dbReference type="SUPFAM" id="SSF46785">
    <property type="entry name" value="Winged helix' DNA-binding domain"/>
    <property type="match status" value="1"/>
</dbReference>
<organism evidence="5 6">
    <name type="scientific">Salinispora tropica (strain ATCC BAA-916 / DSM 44818 / JCM 13857 / NBRC 105044 / CNB-440)</name>
    <dbReference type="NCBI Taxonomy" id="369723"/>
    <lineage>
        <taxon>Bacteria</taxon>
        <taxon>Bacillati</taxon>
        <taxon>Actinomycetota</taxon>
        <taxon>Actinomycetes</taxon>
        <taxon>Micromonosporales</taxon>
        <taxon>Micromonosporaceae</taxon>
        <taxon>Salinispora</taxon>
    </lineage>
</organism>
<evidence type="ECO:0000259" key="4">
    <source>
        <dbReference type="PROSITE" id="PS50949"/>
    </source>
</evidence>
<keyword evidence="6" id="KW-1185">Reference proteome</keyword>
<accession>A4X6X0</accession>
<dbReference type="GO" id="GO:0003700">
    <property type="term" value="F:DNA-binding transcription factor activity"/>
    <property type="evidence" value="ECO:0007669"/>
    <property type="project" value="InterPro"/>
</dbReference>
<dbReference type="InterPro" id="IPR050679">
    <property type="entry name" value="Bact_HTH_transcr_reg"/>
</dbReference>
<dbReference type="GO" id="GO:0003677">
    <property type="term" value="F:DNA binding"/>
    <property type="evidence" value="ECO:0007669"/>
    <property type="project" value="UniProtKB-KW"/>
</dbReference>
<dbReference type="SMART" id="SM00345">
    <property type="entry name" value="HTH_GNTR"/>
    <property type="match status" value="1"/>
</dbReference>
<reference evidence="6" key="1">
    <citation type="journal article" date="2007" name="Proc. Natl. Acad. Sci. U.S.A.">
        <title>Genome sequencing reveals complex secondary metabolome in the marine actinomycete Salinispora tropica.</title>
        <authorList>
            <person name="Udwary D.W."/>
            <person name="Zeigler L."/>
            <person name="Asolkar R.N."/>
            <person name="Singan V."/>
            <person name="Lapidus A."/>
            <person name="Fenical W."/>
            <person name="Jensen P.R."/>
            <person name="Moore B.S."/>
        </authorList>
    </citation>
    <scope>NUCLEOTIDE SEQUENCE [LARGE SCALE GENOMIC DNA]</scope>
    <source>
        <strain evidence="6">ATCC BAA-916 / DSM 44818 / CNB-440</strain>
    </source>
</reference>
<feature type="domain" description="HTH gntR-type" evidence="4">
    <location>
        <begin position="15"/>
        <end position="83"/>
    </location>
</feature>
<dbReference type="Gene3D" id="3.40.1410.10">
    <property type="entry name" value="Chorismate lyase-like"/>
    <property type="match status" value="1"/>
</dbReference>
<evidence type="ECO:0000256" key="1">
    <source>
        <dbReference type="ARBA" id="ARBA00023015"/>
    </source>
</evidence>
<sequence length="271" mass="29549">MTEEAGMQINPGAAEFPHRQIAAQIKAQVRRGDWGPGERLPSIPAIAEMFGVAKQTVQRAVDQLRVEGVLITKPGSGTYVRGTRRRLNRLSRGRYGGFRGYHTDLAARYRQQLVSVGPAPAPPEVADAFGVSDGTELLCRRHLVRAEDSAVEVGAAWFLPADTAGTSLERAEAFGRPLYQEAEEVTGRRYVTATDTISARQPSRDEAETLQIRPDTPVLHLLHVAYDERRKPIEVAQATWPGPVTTLTEAYRIPAPATDLDPDPGPGLVLG</sequence>
<evidence type="ECO:0000256" key="3">
    <source>
        <dbReference type="ARBA" id="ARBA00023163"/>
    </source>
</evidence>
<dbReference type="PROSITE" id="PS50949">
    <property type="entry name" value="HTH_GNTR"/>
    <property type="match status" value="1"/>
</dbReference>
<dbReference type="InterPro" id="IPR028978">
    <property type="entry name" value="Chorismate_lyase_/UTRA_dom_sf"/>
</dbReference>
<dbReference type="Gene3D" id="1.10.10.10">
    <property type="entry name" value="Winged helix-like DNA-binding domain superfamily/Winged helix DNA-binding domain"/>
    <property type="match status" value="1"/>
</dbReference>
<dbReference type="PANTHER" id="PTHR44846:SF17">
    <property type="entry name" value="GNTR-FAMILY TRANSCRIPTIONAL REGULATOR"/>
    <property type="match status" value="1"/>
</dbReference>
<keyword evidence="3" id="KW-0804">Transcription</keyword>
<dbReference type="HOGENOM" id="CLU_063236_3_0_11"/>
<protein>
    <submittedName>
        <fullName evidence="5">Transcriptional regulator, GntR family</fullName>
    </submittedName>
</protein>